<protein>
    <submittedName>
        <fullName evidence="1">Uncharacterized protein</fullName>
    </submittedName>
</protein>
<keyword evidence="2" id="KW-1185">Reference proteome</keyword>
<evidence type="ECO:0000313" key="2">
    <source>
        <dbReference type="Proteomes" id="UP000305948"/>
    </source>
</evidence>
<organism evidence="1 2">
    <name type="scientific">Heliocybe sulcata</name>
    <dbReference type="NCBI Taxonomy" id="5364"/>
    <lineage>
        <taxon>Eukaryota</taxon>
        <taxon>Fungi</taxon>
        <taxon>Dikarya</taxon>
        <taxon>Basidiomycota</taxon>
        <taxon>Agaricomycotina</taxon>
        <taxon>Agaricomycetes</taxon>
        <taxon>Gloeophyllales</taxon>
        <taxon>Gloeophyllaceae</taxon>
        <taxon>Heliocybe</taxon>
    </lineage>
</organism>
<reference evidence="1 2" key="1">
    <citation type="journal article" date="2019" name="Nat. Ecol. Evol.">
        <title>Megaphylogeny resolves global patterns of mushroom evolution.</title>
        <authorList>
            <person name="Varga T."/>
            <person name="Krizsan K."/>
            <person name="Foldi C."/>
            <person name="Dima B."/>
            <person name="Sanchez-Garcia M."/>
            <person name="Sanchez-Ramirez S."/>
            <person name="Szollosi G.J."/>
            <person name="Szarkandi J.G."/>
            <person name="Papp V."/>
            <person name="Albert L."/>
            <person name="Andreopoulos W."/>
            <person name="Angelini C."/>
            <person name="Antonin V."/>
            <person name="Barry K.W."/>
            <person name="Bougher N.L."/>
            <person name="Buchanan P."/>
            <person name="Buyck B."/>
            <person name="Bense V."/>
            <person name="Catcheside P."/>
            <person name="Chovatia M."/>
            <person name="Cooper J."/>
            <person name="Damon W."/>
            <person name="Desjardin D."/>
            <person name="Finy P."/>
            <person name="Geml J."/>
            <person name="Haridas S."/>
            <person name="Hughes K."/>
            <person name="Justo A."/>
            <person name="Karasinski D."/>
            <person name="Kautmanova I."/>
            <person name="Kiss B."/>
            <person name="Kocsube S."/>
            <person name="Kotiranta H."/>
            <person name="LaButti K.M."/>
            <person name="Lechner B.E."/>
            <person name="Liimatainen K."/>
            <person name="Lipzen A."/>
            <person name="Lukacs Z."/>
            <person name="Mihaltcheva S."/>
            <person name="Morgado L.N."/>
            <person name="Niskanen T."/>
            <person name="Noordeloos M.E."/>
            <person name="Ohm R.A."/>
            <person name="Ortiz-Santana B."/>
            <person name="Ovrebo C."/>
            <person name="Racz N."/>
            <person name="Riley R."/>
            <person name="Savchenko A."/>
            <person name="Shiryaev A."/>
            <person name="Soop K."/>
            <person name="Spirin V."/>
            <person name="Szebenyi C."/>
            <person name="Tomsovsky M."/>
            <person name="Tulloss R.E."/>
            <person name="Uehling J."/>
            <person name="Grigoriev I.V."/>
            <person name="Vagvolgyi C."/>
            <person name="Papp T."/>
            <person name="Martin F.M."/>
            <person name="Miettinen O."/>
            <person name="Hibbett D.S."/>
            <person name="Nagy L.G."/>
        </authorList>
    </citation>
    <scope>NUCLEOTIDE SEQUENCE [LARGE SCALE GENOMIC DNA]</scope>
    <source>
        <strain evidence="1 2">OMC1185</strain>
    </source>
</reference>
<sequence length="464" mass="51540">MDKLAGILKLAKDSSRSFSLLFNTIIFIPSGLAPSPHFTATLSEWEKLDVHCVCLLCYLLVLAKISLAARGFRCDISVFDSAVGSQDTKYPVAERAKSLSPKNTKVVCSQIWIDFRAAAYTLGEVKDTSGPRFALPAATAIAFRVDADGNSGDAISQTAVLTPVYLFLHDMQAHSPNSILHSRCDGGKTACALRAVCKRLRSAMEPYRFHTVALEWRTQMITFAEVFKASSDIAQTSIRHLFVLFDIDFVAKDDAVRKIITRSAPRLRSLFWIINRNPPSVTFNLIYKTRFPRLVHLTLWHRDLTARVSHSPEKILYPSLKYLHIASDAMSFEDGHTTVESLVRCHVPHTSLLNIRLSGVVYKSKSTSLELFANVVGFSHSPTGIVKLPPNVTCYTLEMTIDPAGTPVTAARDIRTIEAINDMNPLGMGGLAARVLIDREPVTAASQWKGEWLKYLQRQLARYG</sequence>
<gene>
    <name evidence="1" type="ORF">OE88DRAFT_1725962</name>
</gene>
<dbReference type="AlphaFoldDB" id="A0A5C3NAC8"/>
<dbReference type="OrthoDB" id="2748701at2759"/>
<name>A0A5C3NAC8_9AGAM</name>
<evidence type="ECO:0000313" key="1">
    <source>
        <dbReference type="EMBL" id="TFK50791.1"/>
    </source>
</evidence>
<accession>A0A5C3NAC8</accession>
<dbReference type="Proteomes" id="UP000305948">
    <property type="component" value="Unassembled WGS sequence"/>
</dbReference>
<dbReference type="EMBL" id="ML213512">
    <property type="protein sequence ID" value="TFK50791.1"/>
    <property type="molecule type" value="Genomic_DNA"/>
</dbReference>
<proteinExistence type="predicted"/>